<reference evidence="5" key="2">
    <citation type="submission" date="2015-05" db="EMBL/GenBank/DDBJ databases">
        <authorList>
            <consortium name="Pathogen Informatics"/>
        </authorList>
    </citation>
    <scope>NUCLEOTIDE SEQUENCE [LARGE SCALE GENOMIC DNA]</scope>
    <source>
        <strain evidence="3 6">2789STDY5608863</strain>
        <strain evidence="5">M72</strain>
    </source>
</reference>
<keyword evidence="3" id="KW-0167">Capsid protein</keyword>
<evidence type="ECO:0000313" key="4">
    <source>
        <dbReference type="EMBL" id="MTR80542.1"/>
    </source>
</evidence>
<dbReference type="Gene3D" id="1.20.1260.10">
    <property type="match status" value="1"/>
</dbReference>
<dbReference type="Proteomes" id="UP000446657">
    <property type="component" value="Unassembled WGS sequence"/>
</dbReference>
<gene>
    <name evidence="3" type="ORF">ERS852420_02169</name>
    <name evidence="4" type="ORF">GMD30_02225</name>
    <name evidence="2" type="ORF">M72_25861</name>
</gene>
<dbReference type="CDD" id="cd00657">
    <property type="entry name" value="Ferritin_like"/>
    <property type="match status" value="1"/>
</dbReference>
<dbReference type="RefSeq" id="WP_022045056.1">
    <property type="nucleotide sequence ID" value="NZ_CP173697.1"/>
</dbReference>
<evidence type="ECO:0000313" key="5">
    <source>
        <dbReference type="Proteomes" id="UP000049979"/>
    </source>
</evidence>
<dbReference type="InterPro" id="IPR012851">
    <property type="entry name" value="Spore_coat_CotF-like"/>
</dbReference>
<dbReference type="Proteomes" id="UP000049979">
    <property type="component" value="Unassembled WGS sequence"/>
</dbReference>
<dbReference type="SUPFAM" id="SSF47240">
    <property type="entry name" value="Ferritin-like"/>
    <property type="match status" value="1"/>
</dbReference>
<dbReference type="GeneID" id="99748789"/>
<reference evidence="4 7" key="3">
    <citation type="journal article" date="2019" name="Nat. Med.">
        <title>A library of human gut bacterial isolates paired with longitudinal multiomics data enables mechanistic microbiome research.</title>
        <authorList>
            <person name="Poyet M."/>
            <person name="Groussin M."/>
            <person name="Gibbons S.M."/>
            <person name="Avila-Pacheco J."/>
            <person name="Jiang X."/>
            <person name="Kearney S.M."/>
            <person name="Perrotta A.R."/>
            <person name="Berdy B."/>
            <person name="Zhao S."/>
            <person name="Lieberman T.D."/>
            <person name="Swanson P.K."/>
            <person name="Smith M."/>
            <person name="Roesemann S."/>
            <person name="Alexander J.E."/>
            <person name="Rich S.A."/>
            <person name="Livny J."/>
            <person name="Vlamakis H."/>
            <person name="Clish C."/>
            <person name="Bullock K."/>
            <person name="Deik A."/>
            <person name="Scott J."/>
            <person name="Pierce K.A."/>
            <person name="Xavier R.J."/>
            <person name="Alm E.J."/>
        </authorList>
    </citation>
    <scope>NUCLEOTIDE SEQUENCE [LARGE SCALE GENOMIC DNA]</scope>
    <source>
        <strain evidence="4 7">BIOML-A1</strain>
    </source>
</reference>
<dbReference type="InterPro" id="IPR012347">
    <property type="entry name" value="Ferritin-like"/>
</dbReference>
<dbReference type="STRING" id="301302.ERS852420_02169"/>
<protein>
    <submittedName>
        <fullName evidence="4">Ferritin-like domain-containing protein</fullName>
    </submittedName>
    <submittedName>
        <fullName evidence="3">Spore coat protein</fullName>
    </submittedName>
</protein>
<organism evidence="2 5">
    <name type="scientific">Roseburia faecis</name>
    <dbReference type="NCBI Taxonomy" id="301302"/>
    <lineage>
        <taxon>Bacteria</taxon>
        <taxon>Bacillati</taxon>
        <taxon>Bacillota</taxon>
        <taxon>Clostridia</taxon>
        <taxon>Lachnospirales</taxon>
        <taxon>Lachnospiraceae</taxon>
        <taxon>Roseburia</taxon>
    </lineage>
</organism>
<dbReference type="AlphaFoldDB" id="A0A0M6WKF1"/>
<name>A0A0M6WKF1_9FIRM</name>
<dbReference type="InterPro" id="IPR009078">
    <property type="entry name" value="Ferritin-like_SF"/>
</dbReference>
<dbReference type="Pfam" id="PF07875">
    <property type="entry name" value="Coat_F"/>
    <property type="match status" value="1"/>
</dbReference>
<feature type="region of interest" description="Disordered" evidence="1">
    <location>
        <begin position="63"/>
        <end position="94"/>
    </location>
</feature>
<evidence type="ECO:0000313" key="6">
    <source>
        <dbReference type="Proteomes" id="UP000095495"/>
    </source>
</evidence>
<keyword evidence="5" id="KW-1185">Reference proteome</keyword>
<evidence type="ECO:0000313" key="7">
    <source>
        <dbReference type="Proteomes" id="UP000446657"/>
    </source>
</evidence>
<sequence length="152" mass="17345">MVLTEKEMATIEDLHTQELSCVEKYKRYGQEAKDPVLRDLFADLEKKEQKHVESLEQVMKGSVPSCNVNDRDGKMYEPKATYDSMTNPEDKKNDNFLATDSIGSEKMVSGTYNTDVFAFGDSDVRKLLADIQVEEQNHAEMLYKYKTVNGMA</sequence>
<dbReference type="Proteomes" id="UP000095495">
    <property type="component" value="Unassembled WGS sequence"/>
</dbReference>
<reference evidence="2" key="1">
    <citation type="submission" date="2015-05" db="EMBL/GenBank/DDBJ databases">
        <authorList>
            <person name="Wang D.B."/>
            <person name="Wang M."/>
        </authorList>
    </citation>
    <scope>NUCLEOTIDE SEQUENCE [LARGE SCALE GENOMIC DNA]</scope>
    <source>
        <strain evidence="2">M72</strain>
    </source>
</reference>
<evidence type="ECO:0000256" key="1">
    <source>
        <dbReference type="SAM" id="MobiDB-lite"/>
    </source>
</evidence>
<evidence type="ECO:0000313" key="3">
    <source>
        <dbReference type="EMBL" id="CUN01985.1"/>
    </source>
</evidence>
<dbReference type="EMBL" id="CYXV01000009">
    <property type="protein sequence ID" value="CUN01985.1"/>
    <property type="molecule type" value="Genomic_DNA"/>
</dbReference>
<accession>A0A0M6WKF1</accession>
<keyword evidence="3" id="KW-0946">Virion</keyword>
<dbReference type="EMBL" id="WNAL01000003">
    <property type="protein sequence ID" value="MTR80542.1"/>
    <property type="molecule type" value="Genomic_DNA"/>
</dbReference>
<dbReference type="EMBL" id="CVRR01000011">
    <property type="protein sequence ID" value="CRL36258.1"/>
    <property type="molecule type" value="Genomic_DNA"/>
</dbReference>
<evidence type="ECO:0000313" key="2">
    <source>
        <dbReference type="EMBL" id="CRL36258.1"/>
    </source>
</evidence>
<dbReference type="OrthoDB" id="1706542at2"/>
<proteinExistence type="predicted"/>